<dbReference type="EMBL" id="JAGGJU010000010">
    <property type="protein sequence ID" value="MBP1852285.1"/>
    <property type="molecule type" value="Genomic_DNA"/>
</dbReference>
<keyword evidence="5 8" id="KW-0378">Hydrolase</keyword>
<dbReference type="Pfam" id="PF01451">
    <property type="entry name" value="LMWPc"/>
    <property type="match status" value="1"/>
</dbReference>
<dbReference type="PRINTS" id="PR00719">
    <property type="entry name" value="LMWPTPASE"/>
</dbReference>
<dbReference type="SUPFAM" id="SSF52788">
    <property type="entry name" value="Phosphotyrosine protein phosphatases I"/>
    <property type="match status" value="1"/>
</dbReference>
<dbReference type="PANTHER" id="PTHR11717">
    <property type="entry name" value="LOW MOLECULAR WEIGHT PROTEIN TYROSINE PHOSPHATASE"/>
    <property type="match status" value="1"/>
</dbReference>
<comment type="subcellular location">
    <subcellularLocation>
        <location evidence="1">Cytoplasm</location>
    </subcellularLocation>
</comment>
<name>A0ABS4E2V4_9HYPH</name>
<dbReference type="InterPro" id="IPR023485">
    <property type="entry name" value="Ptyr_pPase"/>
</dbReference>
<dbReference type="CDD" id="cd16343">
    <property type="entry name" value="LMWPTP"/>
    <property type="match status" value="1"/>
</dbReference>
<dbReference type="InterPro" id="IPR050438">
    <property type="entry name" value="LMW_PTPase"/>
</dbReference>
<evidence type="ECO:0000256" key="6">
    <source>
        <dbReference type="ARBA" id="ARBA00022912"/>
    </source>
</evidence>
<accession>A0ABS4E2V4</accession>
<comment type="caution">
    <text evidence="8">The sequence shown here is derived from an EMBL/GenBank/DDBJ whole genome shotgun (WGS) entry which is preliminary data.</text>
</comment>
<gene>
    <name evidence="8" type="ORF">J2Z17_003740</name>
</gene>
<evidence type="ECO:0000313" key="9">
    <source>
        <dbReference type="Proteomes" id="UP000759443"/>
    </source>
</evidence>
<proteinExistence type="inferred from homology"/>
<sequence length="159" mass="17328">MTTRPILFVCLGNICRSPLAEGIFKSLADGAGLGEQLPSDSVGLGRWHVGHPPDPRSIATAARHGLDIADFRARQLEPSDFDRFSLILAMDHDNLAGIRARAPARTGAEIHSFMAFATGRALDVPDPYYGPDQDFEAVYKMLFSACQSLLEKLSEPTRS</sequence>
<dbReference type="GO" id="GO:0004725">
    <property type="term" value="F:protein tyrosine phosphatase activity"/>
    <property type="evidence" value="ECO:0007669"/>
    <property type="project" value="UniProtKB-EC"/>
</dbReference>
<evidence type="ECO:0000256" key="3">
    <source>
        <dbReference type="ARBA" id="ARBA00013064"/>
    </source>
</evidence>
<evidence type="ECO:0000313" key="8">
    <source>
        <dbReference type="EMBL" id="MBP1852285.1"/>
    </source>
</evidence>
<evidence type="ECO:0000256" key="4">
    <source>
        <dbReference type="ARBA" id="ARBA00022490"/>
    </source>
</evidence>
<dbReference type="Gene3D" id="3.40.50.2300">
    <property type="match status" value="1"/>
</dbReference>
<keyword evidence="6" id="KW-0904">Protein phosphatase</keyword>
<dbReference type="InterPro" id="IPR017867">
    <property type="entry name" value="Tyr_phospatase_low_mol_wt"/>
</dbReference>
<keyword evidence="4" id="KW-0963">Cytoplasm</keyword>
<dbReference type="InterPro" id="IPR036196">
    <property type="entry name" value="Ptyr_pPase_sf"/>
</dbReference>
<feature type="domain" description="Phosphotyrosine protein phosphatase I" evidence="7">
    <location>
        <begin position="4"/>
        <end position="152"/>
    </location>
</feature>
<dbReference type="RefSeq" id="WP_209947116.1">
    <property type="nucleotide sequence ID" value="NZ_JAGGJU010000010.1"/>
</dbReference>
<dbReference type="SMART" id="SM00226">
    <property type="entry name" value="LMWPc"/>
    <property type="match status" value="1"/>
</dbReference>
<reference evidence="8 9" key="1">
    <citation type="submission" date="2021-03" db="EMBL/GenBank/DDBJ databases">
        <title>Genomic Encyclopedia of Type Strains, Phase IV (KMG-IV): sequencing the most valuable type-strain genomes for metagenomic binning, comparative biology and taxonomic classification.</title>
        <authorList>
            <person name="Goeker M."/>
        </authorList>
    </citation>
    <scope>NUCLEOTIDE SEQUENCE [LARGE SCALE GENOMIC DNA]</scope>
    <source>
        <strain evidence="8 9">DSM 21600</strain>
    </source>
</reference>
<dbReference type="Proteomes" id="UP000759443">
    <property type="component" value="Unassembled WGS sequence"/>
</dbReference>
<evidence type="ECO:0000259" key="7">
    <source>
        <dbReference type="SMART" id="SM00226"/>
    </source>
</evidence>
<evidence type="ECO:0000256" key="2">
    <source>
        <dbReference type="ARBA" id="ARBA00011063"/>
    </source>
</evidence>
<dbReference type="PRINTS" id="PR00720">
    <property type="entry name" value="MAMMALPTPASE"/>
</dbReference>
<dbReference type="EC" id="3.1.3.48" evidence="3"/>
<keyword evidence="9" id="KW-1185">Reference proteome</keyword>
<organism evidence="8 9">
    <name type="scientific">Rhizobium halophytocola</name>
    <dbReference type="NCBI Taxonomy" id="735519"/>
    <lineage>
        <taxon>Bacteria</taxon>
        <taxon>Pseudomonadati</taxon>
        <taxon>Pseudomonadota</taxon>
        <taxon>Alphaproteobacteria</taxon>
        <taxon>Hyphomicrobiales</taxon>
        <taxon>Rhizobiaceae</taxon>
        <taxon>Rhizobium/Agrobacterium group</taxon>
        <taxon>Rhizobium</taxon>
    </lineage>
</organism>
<protein>
    <recommendedName>
        <fullName evidence="3">protein-tyrosine-phosphatase</fullName>
        <ecNumber evidence="3">3.1.3.48</ecNumber>
    </recommendedName>
</protein>
<evidence type="ECO:0000256" key="1">
    <source>
        <dbReference type="ARBA" id="ARBA00004496"/>
    </source>
</evidence>
<dbReference type="InterPro" id="IPR002115">
    <property type="entry name" value="Tyr_Pase_low_mol_wt_mml"/>
</dbReference>
<evidence type="ECO:0000256" key="5">
    <source>
        <dbReference type="ARBA" id="ARBA00022801"/>
    </source>
</evidence>
<comment type="similarity">
    <text evidence="2">Belongs to the low molecular weight phosphotyrosine protein phosphatase family.</text>
</comment>
<dbReference type="PANTHER" id="PTHR11717:SF7">
    <property type="entry name" value="LOW MOLECULAR WEIGHT PHOSPHOTYROSINE PROTEIN PHOSPHATASE"/>
    <property type="match status" value="1"/>
</dbReference>